<feature type="transmembrane region" description="Helical" evidence="6">
    <location>
        <begin position="148"/>
        <end position="168"/>
    </location>
</feature>
<dbReference type="STRING" id="76021.BS329_17970"/>
<dbReference type="GO" id="GO:0004673">
    <property type="term" value="F:protein histidine kinase activity"/>
    <property type="evidence" value="ECO:0007669"/>
    <property type="project" value="UniProtKB-EC"/>
</dbReference>
<organism evidence="8 9">
    <name type="scientific">Amycolatopsis coloradensis</name>
    <dbReference type="NCBI Taxonomy" id="76021"/>
    <lineage>
        <taxon>Bacteria</taxon>
        <taxon>Bacillati</taxon>
        <taxon>Actinomycetota</taxon>
        <taxon>Actinomycetes</taxon>
        <taxon>Pseudonocardiales</taxon>
        <taxon>Pseudonocardiaceae</taxon>
        <taxon>Amycolatopsis</taxon>
    </lineage>
</organism>
<dbReference type="Pfam" id="PF02518">
    <property type="entry name" value="HATPase_c"/>
    <property type="match status" value="1"/>
</dbReference>
<keyword evidence="4" id="KW-0418">Kinase</keyword>
<name>A0A1R0KT21_9PSEU</name>
<dbReference type="EMBL" id="MQUQ01000009">
    <property type="protein sequence ID" value="OLZ51128.1"/>
    <property type="molecule type" value="Genomic_DNA"/>
</dbReference>
<dbReference type="Proteomes" id="UP000187486">
    <property type="component" value="Unassembled WGS sequence"/>
</dbReference>
<evidence type="ECO:0000256" key="6">
    <source>
        <dbReference type="SAM" id="Phobius"/>
    </source>
</evidence>
<feature type="domain" description="Histidine kinase/HSP90-like ATPase" evidence="7">
    <location>
        <begin position="288"/>
        <end position="375"/>
    </location>
</feature>
<dbReference type="PANTHER" id="PTHR24421">
    <property type="entry name" value="NITRATE/NITRITE SENSOR PROTEIN NARX-RELATED"/>
    <property type="match status" value="1"/>
</dbReference>
<feature type="transmembrane region" description="Helical" evidence="6">
    <location>
        <begin position="123"/>
        <end position="142"/>
    </location>
</feature>
<evidence type="ECO:0000313" key="9">
    <source>
        <dbReference type="Proteomes" id="UP000187486"/>
    </source>
</evidence>
<evidence type="ECO:0000256" key="2">
    <source>
        <dbReference type="ARBA" id="ARBA00012438"/>
    </source>
</evidence>
<dbReference type="GO" id="GO:0000160">
    <property type="term" value="P:phosphorelay signal transduction system"/>
    <property type="evidence" value="ECO:0007669"/>
    <property type="project" value="UniProtKB-KW"/>
</dbReference>
<keyword evidence="6" id="KW-1133">Transmembrane helix</keyword>
<evidence type="ECO:0000256" key="5">
    <source>
        <dbReference type="ARBA" id="ARBA00023012"/>
    </source>
</evidence>
<keyword evidence="9" id="KW-1185">Reference proteome</keyword>
<dbReference type="AlphaFoldDB" id="A0A1R0KT21"/>
<evidence type="ECO:0000256" key="3">
    <source>
        <dbReference type="ARBA" id="ARBA00022679"/>
    </source>
</evidence>
<keyword evidence="6" id="KW-0472">Membrane</keyword>
<dbReference type="SUPFAM" id="SSF55874">
    <property type="entry name" value="ATPase domain of HSP90 chaperone/DNA topoisomerase II/histidine kinase"/>
    <property type="match status" value="1"/>
</dbReference>
<dbReference type="PANTHER" id="PTHR24421:SF10">
    <property type="entry name" value="NITRATE_NITRITE SENSOR PROTEIN NARQ"/>
    <property type="match status" value="1"/>
</dbReference>
<dbReference type="InterPro" id="IPR050482">
    <property type="entry name" value="Sensor_HK_TwoCompSys"/>
</dbReference>
<feature type="transmembrane region" description="Helical" evidence="6">
    <location>
        <begin position="20"/>
        <end position="37"/>
    </location>
</feature>
<proteinExistence type="predicted"/>
<dbReference type="OrthoDB" id="5125370at2"/>
<accession>A0A1R0KT21</accession>
<keyword evidence="3" id="KW-0808">Transferase</keyword>
<dbReference type="RefSeq" id="WP_076162227.1">
    <property type="nucleotide sequence ID" value="NZ_JBEZVB010000035.1"/>
</dbReference>
<dbReference type="EC" id="2.7.13.3" evidence="2"/>
<keyword evidence="6" id="KW-0812">Transmembrane</keyword>
<sequence length="380" mass="40143">MGGDGEALQRLTHLGRRYAAWIRISALPPITVVGVVAAPPRQFLVTVVTLGIVVAVSLAYVVAQFRDGPAWVSMLDAAALASFGLGTKWVVPVEWLAGGKSWLVPLLTASCLAYQYHLPWHRGALFAVLVHGALGIGLALGIPPGAPPFGVISVVWSLAISVLARLLWSLVEWGGRNADSAMAEAAAARTAQRVAAATRADERATAAALHDTAATTLLMVGLDRSLDEEVLRRQARRDLEVLGTFEQRPPEHRDLLSSLRDIAVLGDATLHLQCPPVVPVPGQVAEAVTGAVREALTNVGKHAAATTTTVRVASDEMGTCLEVVVTDDGHGFDTTAVPPTRHGLRRSIQGRMAAVDGYADVQSTIGTGTTITLRWSSCHN</sequence>
<evidence type="ECO:0000256" key="1">
    <source>
        <dbReference type="ARBA" id="ARBA00000085"/>
    </source>
</evidence>
<feature type="transmembrane region" description="Helical" evidence="6">
    <location>
        <begin position="43"/>
        <end position="63"/>
    </location>
</feature>
<keyword evidence="5" id="KW-0902">Two-component regulatory system</keyword>
<evidence type="ECO:0000259" key="7">
    <source>
        <dbReference type="Pfam" id="PF02518"/>
    </source>
</evidence>
<evidence type="ECO:0000256" key="4">
    <source>
        <dbReference type="ARBA" id="ARBA00022777"/>
    </source>
</evidence>
<dbReference type="InterPro" id="IPR036890">
    <property type="entry name" value="HATPase_C_sf"/>
</dbReference>
<protein>
    <recommendedName>
        <fullName evidence="2">histidine kinase</fullName>
        <ecNumber evidence="2">2.7.13.3</ecNumber>
    </recommendedName>
</protein>
<reference evidence="8 9" key="1">
    <citation type="submission" date="2016-01" db="EMBL/GenBank/DDBJ databases">
        <title>Amycolatopsis coloradensis genome sequencing and assembly.</title>
        <authorList>
            <person name="Mayilraj S."/>
        </authorList>
    </citation>
    <scope>NUCLEOTIDE SEQUENCE [LARGE SCALE GENOMIC DNA]</scope>
    <source>
        <strain evidence="8 9">DSM 44225</strain>
    </source>
</reference>
<evidence type="ECO:0000313" key="8">
    <source>
        <dbReference type="EMBL" id="OLZ51128.1"/>
    </source>
</evidence>
<gene>
    <name evidence="8" type="ORF">BS329_17970</name>
</gene>
<comment type="caution">
    <text evidence="8">The sequence shown here is derived from an EMBL/GenBank/DDBJ whole genome shotgun (WGS) entry which is preliminary data.</text>
</comment>
<dbReference type="Gene3D" id="3.30.565.10">
    <property type="entry name" value="Histidine kinase-like ATPase, C-terminal domain"/>
    <property type="match status" value="1"/>
</dbReference>
<dbReference type="InterPro" id="IPR003594">
    <property type="entry name" value="HATPase_dom"/>
</dbReference>
<comment type="catalytic activity">
    <reaction evidence="1">
        <text>ATP + protein L-histidine = ADP + protein N-phospho-L-histidine.</text>
        <dbReference type="EC" id="2.7.13.3"/>
    </reaction>
</comment>